<dbReference type="EMBL" id="CP000086">
    <property type="protein sequence ID" value="ABC39543.1"/>
    <property type="molecule type" value="Genomic_DNA"/>
</dbReference>
<dbReference type="PANTHER" id="PTHR43280">
    <property type="entry name" value="ARAC-FAMILY TRANSCRIPTIONAL REGULATOR"/>
    <property type="match status" value="1"/>
</dbReference>
<dbReference type="SMART" id="SM00342">
    <property type="entry name" value="HTH_ARAC"/>
    <property type="match status" value="1"/>
</dbReference>
<dbReference type="InterPro" id="IPR029062">
    <property type="entry name" value="Class_I_gatase-like"/>
</dbReference>
<dbReference type="PROSITE" id="PS00041">
    <property type="entry name" value="HTH_ARAC_FAMILY_1"/>
    <property type="match status" value="1"/>
</dbReference>
<gene>
    <name evidence="5" type="ordered locus">BTH_I1350</name>
</gene>
<dbReference type="HOGENOM" id="CLU_000445_59_0_4"/>
<dbReference type="PANTHER" id="PTHR43280:SF2">
    <property type="entry name" value="HTH-TYPE TRANSCRIPTIONAL REGULATOR EXSA"/>
    <property type="match status" value="1"/>
</dbReference>
<proteinExistence type="predicted"/>
<dbReference type="AlphaFoldDB" id="Q2SYV2"/>
<dbReference type="Proteomes" id="UP000001930">
    <property type="component" value="Chromosome I"/>
</dbReference>
<keyword evidence="1" id="KW-0805">Transcription regulation</keyword>
<evidence type="ECO:0000256" key="3">
    <source>
        <dbReference type="ARBA" id="ARBA00023163"/>
    </source>
</evidence>
<name>Q2SYV2_BURTA</name>
<keyword evidence="6" id="KW-1185">Reference proteome</keyword>
<organism evidence="5 6">
    <name type="scientific">Burkholderia thailandensis (strain ATCC 700388 / DSM 13276 / CCUG 48851 / CIP 106301 / E264)</name>
    <dbReference type="NCBI Taxonomy" id="271848"/>
    <lineage>
        <taxon>Bacteria</taxon>
        <taxon>Pseudomonadati</taxon>
        <taxon>Pseudomonadota</taxon>
        <taxon>Betaproteobacteria</taxon>
        <taxon>Burkholderiales</taxon>
        <taxon>Burkholderiaceae</taxon>
        <taxon>Burkholderia</taxon>
        <taxon>pseudomallei group</taxon>
    </lineage>
</organism>
<dbReference type="InterPro" id="IPR018062">
    <property type="entry name" value="HTH_AraC-typ_CS"/>
</dbReference>
<sequence>MECAFNIGRMGAHVSRGAAFGGVCYRKGIAVVLFGGFSLMQAGRMAEIFNLANRFRHTGEDSGGGYEMLLLSAAGGAVYSSSGIPVWTQPLHEHAIESVHAIFAIGEPGACDRDDATVSEWLRSARAHVRASGGKRRLMGLAALDGGDAAADDLSIDAMLSGAASTEKARPTAAERAAFSAALAIIRHDCGDSAAHEVAERLCPALSARPAESRFTAREARASKLIRASVQQLRDNSANRISIADTAHAAAMSERNFLRRFKQEIGVTPSEFVQKVRLEHACHMLVHTDLPVDKIARRTGLGSGDRLAKLFRQHLSMSPTEYRAVERSRSADADLACGELVARLSGSVS</sequence>
<evidence type="ECO:0000313" key="6">
    <source>
        <dbReference type="Proteomes" id="UP000001930"/>
    </source>
</evidence>
<evidence type="ECO:0000256" key="1">
    <source>
        <dbReference type="ARBA" id="ARBA00023015"/>
    </source>
</evidence>
<dbReference type="GO" id="GO:0003700">
    <property type="term" value="F:DNA-binding transcription factor activity"/>
    <property type="evidence" value="ECO:0007669"/>
    <property type="project" value="InterPro"/>
</dbReference>
<dbReference type="GO" id="GO:0043565">
    <property type="term" value="F:sequence-specific DNA binding"/>
    <property type="evidence" value="ECO:0007669"/>
    <property type="project" value="InterPro"/>
</dbReference>
<dbReference type="Pfam" id="PF12833">
    <property type="entry name" value="HTH_18"/>
    <property type="match status" value="1"/>
</dbReference>
<dbReference type="SUPFAM" id="SSF52317">
    <property type="entry name" value="Class I glutamine amidotransferase-like"/>
    <property type="match status" value="1"/>
</dbReference>
<keyword evidence="3" id="KW-0804">Transcription</keyword>
<dbReference type="SUPFAM" id="SSF46689">
    <property type="entry name" value="Homeodomain-like"/>
    <property type="match status" value="2"/>
</dbReference>
<dbReference type="KEGG" id="bte:BTH_I1350"/>
<feature type="domain" description="HTH araC/xylS-type" evidence="4">
    <location>
        <begin position="227"/>
        <end position="325"/>
    </location>
</feature>
<reference evidence="5 6" key="1">
    <citation type="journal article" date="2005" name="BMC Genomics">
        <title>Bacterial genome adaptation to niches: divergence of the potential virulence genes in three Burkholderia species of different survival strategies.</title>
        <authorList>
            <person name="Kim H.S."/>
            <person name="Schell M.A."/>
            <person name="Yu Y."/>
            <person name="Ulrich R.L."/>
            <person name="Sarria S.H."/>
            <person name="Nierman W.C."/>
            <person name="DeShazer D."/>
        </authorList>
    </citation>
    <scope>NUCLEOTIDE SEQUENCE [LARGE SCALE GENOMIC DNA]</scope>
    <source>
        <strain evidence="6">ATCC 700388 / DSM 13276 / CCUG 48851 / CIP 106301 / E264</strain>
    </source>
</reference>
<dbReference type="InterPro" id="IPR009057">
    <property type="entry name" value="Homeodomain-like_sf"/>
</dbReference>
<evidence type="ECO:0000259" key="4">
    <source>
        <dbReference type="PROSITE" id="PS01124"/>
    </source>
</evidence>
<protein>
    <submittedName>
        <fullName evidence="5">Transcriptional regulator, AraC family, putative</fullName>
    </submittedName>
</protein>
<accession>Q2SYV2</accession>
<evidence type="ECO:0000313" key="5">
    <source>
        <dbReference type="EMBL" id="ABC39543.1"/>
    </source>
</evidence>
<keyword evidence="2" id="KW-0238">DNA-binding</keyword>
<dbReference type="InterPro" id="IPR018060">
    <property type="entry name" value="HTH_AraC"/>
</dbReference>
<evidence type="ECO:0000256" key="2">
    <source>
        <dbReference type="ARBA" id="ARBA00023125"/>
    </source>
</evidence>
<dbReference type="PROSITE" id="PS01124">
    <property type="entry name" value="HTH_ARAC_FAMILY_2"/>
    <property type="match status" value="1"/>
</dbReference>
<dbReference type="Gene3D" id="3.40.50.880">
    <property type="match status" value="1"/>
</dbReference>
<dbReference type="Gene3D" id="1.10.10.60">
    <property type="entry name" value="Homeodomain-like"/>
    <property type="match status" value="2"/>
</dbReference>